<accession>A0A5C3LMS4</accession>
<dbReference type="Proteomes" id="UP000308652">
    <property type="component" value="Unassembled WGS sequence"/>
</dbReference>
<dbReference type="EMBL" id="ML213635">
    <property type="protein sequence ID" value="TFK34180.1"/>
    <property type="molecule type" value="Genomic_DNA"/>
</dbReference>
<evidence type="ECO:0000313" key="2">
    <source>
        <dbReference type="Proteomes" id="UP000308652"/>
    </source>
</evidence>
<reference evidence="1 2" key="1">
    <citation type="journal article" date="2019" name="Nat. Ecol. Evol.">
        <title>Megaphylogeny resolves global patterns of mushroom evolution.</title>
        <authorList>
            <person name="Varga T."/>
            <person name="Krizsan K."/>
            <person name="Foldi C."/>
            <person name="Dima B."/>
            <person name="Sanchez-Garcia M."/>
            <person name="Sanchez-Ramirez S."/>
            <person name="Szollosi G.J."/>
            <person name="Szarkandi J.G."/>
            <person name="Papp V."/>
            <person name="Albert L."/>
            <person name="Andreopoulos W."/>
            <person name="Angelini C."/>
            <person name="Antonin V."/>
            <person name="Barry K.W."/>
            <person name="Bougher N.L."/>
            <person name="Buchanan P."/>
            <person name="Buyck B."/>
            <person name="Bense V."/>
            <person name="Catcheside P."/>
            <person name="Chovatia M."/>
            <person name="Cooper J."/>
            <person name="Damon W."/>
            <person name="Desjardin D."/>
            <person name="Finy P."/>
            <person name="Geml J."/>
            <person name="Haridas S."/>
            <person name="Hughes K."/>
            <person name="Justo A."/>
            <person name="Karasinski D."/>
            <person name="Kautmanova I."/>
            <person name="Kiss B."/>
            <person name="Kocsube S."/>
            <person name="Kotiranta H."/>
            <person name="LaButti K.M."/>
            <person name="Lechner B.E."/>
            <person name="Liimatainen K."/>
            <person name="Lipzen A."/>
            <person name="Lukacs Z."/>
            <person name="Mihaltcheva S."/>
            <person name="Morgado L.N."/>
            <person name="Niskanen T."/>
            <person name="Noordeloos M.E."/>
            <person name="Ohm R.A."/>
            <person name="Ortiz-Santana B."/>
            <person name="Ovrebo C."/>
            <person name="Racz N."/>
            <person name="Riley R."/>
            <person name="Savchenko A."/>
            <person name="Shiryaev A."/>
            <person name="Soop K."/>
            <person name="Spirin V."/>
            <person name="Szebenyi C."/>
            <person name="Tomsovsky M."/>
            <person name="Tulloss R.E."/>
            <person name="Uehling J."/>
            <person name="Grigoriev I.V."/>
            <person name="Vagvolgyi C."/>
            <person name="Papp T."/>
            <person name="Martin F.M."/>
            <person name="Miettinen O."/>
            <person name="Hibbett D.S."/>
            <person name="Nagy L.G."/>
        </authorList>
    </citation>
    <scope>NUCLEOTIDE SEQUENCE [LARGE SCALE GENOMIC DNA]</scope>
    <source>
        <strain evidence="1 2">CBS 166.37</strain>
    </source>
</reference>
<keyword evidence="2" id="KW-1185">Reference proteome</keyword>
<dbReference type="SUPFAM" id="SSF81383">
    <property type="entry name" value="F-box domain"/>
    <property type="match status" value="1"/>
</dbReference>
<proteinExistence type="predicted"/>
<dbReference type="SUPFAM" id="SSF52058">
    <property type="entry name" value="L domain-like"/>
    <property type="match status" value="1"/>
</dbReference>
<dbReference type="AlphaFoldDB" id="A0A5C3LMS4"/>
<protein>
    <submittedName>
        <fullName evidence="1">Uncharacterized protein</fullName>
    </submittedName>
</protein>
<sequence>MQSLVLAVQQFPVELWKIVFILCLHDEEFVTPSSLSAPLLLCQVCHSWRDLALSTPQLWASLSISRFDEGEGCFPRAELADLWLSRSSNLPLSISFGPDTLFDYVEGDDDVKSMMDVILPTLPRWRNASLCFADLTPGNVDAIPEEGAQCLEKLTLLLPALPGEFYGESFDVGYLAPSVRYLTGMSPKLCNFEIFTNYQGFENVRWSKGIPIIWSQLTTLTLMNRMFFWEGLDILHQCINLVECDFSLIEGYYGIPNYSTKVAQLPILQSLSLAFEKNDVGVFPTPMEIFLDCLHAPALRKLCLTVNGLWSQDSYTSFISRSNCIIESLSLTAMSISSSQFLNCLDLLNTSLVEFKVFGLHSSSKFITNVILDRLSYSASDSTPDHSNILPRLEVLELSSCVLNAEDGRIGDMIESRSVPVADPTNERTFGTLRSVRLNLKKEHWKLYPKDVELLESLNGNMDIFIDYNEH</sequence>
<dbReference type="InterPro" id="IPR036047">
    <property type="entry name" value="F-box-like_dom_sf"/>
</dbReference>
<gene>
    <name evidence="1" type="ORF">BDQ12DRAFT_690052</name>
</gene>
<organism evidence="1 2">
    <name type="scientific">Crucibulum laeve</name>
    <dbReference type="NCBI Taxonomy" id="68775"/>
    <lineage>
        <taxon>Eukaryota</taxon>
        <taxon>Fungi</taxon>
        <taxon>Dikarya</taxon>
        <taxon>Basidiomycota</taxon>
        <taxon>Agaricomycotina</taxon>
        <taxon>Agaricomycetes</taxon>
        <taxon>Agaricomycetidae</taxon>
        <taxon>Agaricales</taxon>
        <taxon>Agaricineae</taxon>
        <taxon>Nidulariaceae</taxon>
        <taxon>Crucibulum</taxon>
    </lineage>
</organism>
<dbReference type="OrthoDB" id="2269034at2759"/>
<evidence type="ECO:0000313" key="1">
    <source>
        <dbReference type="EMBL" id="TFK34180.1"/>
    </source>
</evidence>
<name>A0A5C3LMS4_9AGAR</name>